<organism evidence="2 3">
    <name type="scientific">Hydnomerulius pinastri MD-312</name>
    <dbReference type="NCBI Taxonomy" id="994086"/>
    <lineage>
        <taxon>Eukaryota</taxon>
        <taxon>Fungi</taxon>
        <taxon>Dikarya</taxon>
        <taxon>Basidiomycota</taxon>
        <taxon>Agaricomycotina</taxon>
        <taxon>Agaricomycetes</taxon>
        <taxon>Agaricomycetidae</taxon>
        <taxon>Boletales</taxon>
        <taxon>Boletales incertae sedis</taxon>
        <taxon>Leucogyrophana</taxon>
    </lineage>
</organism>
<dbReference type="AlphaFoldDB" id="A0A0C9UXY6"/>
<name>A0A0C9UXY6_9AGAM</name>
<dbReference type="Proteomes" id="UP000053820">
    <property type="component" value="Unassembled WGS sequence"/>
</dbReference>
<gene>
    <name evidence="2" type="ORF">HYDPIDRAFT_34689</name>
</gene>
<reference evidence="2 3" key="1">
    <citation type="submission" date="2014-04" db="EMBL/GenBank/DDBJ databases">
        <title>Evolutionary Origins and Diversification of the Mycorrhizal Mutualists.</title>
        <authorList>
            <consortium name="DOE Joint Genome Institute"/>
            <consortium name="Mycorrhizal Genomics Consortium"/>
            <person name="Kohler A."/>
            <person name="Kuo A."/>
            <person name="Nagy L.G."/>
            <person name="Floudas D."/>
            <person name="Copeland A."/>
            <person name="Barry K.W."/>
            <person name="Cichocki N."/>
            <person name="Veneault-Fourrey C."/>
            <person name="LaButti K."/>
            <person name="Lindquist E.A."/>
            <person name="Lipzen A."/>
            <person name="Lundell T."/>
            <person name="Morin E."/>
            <person name="Murat C."/>
            <person name="Riley R."/>
            <person name="Ohm R."/>
            <person name="Sun H."/>
            <person name="Tunlid A."/>
            <person name="Henrissat B."/>
            <person name="Grigoriev I.V."/>
            <person name="Hibbett D.S."/>
            <person name="Martin F."/>
        </authorList>
    </citation>
    <scope>NUCLEOTIDE SEQUENCE [LARGE SCALE GENOMIC DNA]</scope>
    <source>
        <strain evidence="2 3">MD-312</strain>
    </source>
</reference>
<dbReference type="HOGENOM" id="CLU_2146200_0_0_1"/>
<protein>
    <submittedName>
        <fullName evidence="2">Uncharacterized protein</fullName>
    </submittedName>
</protein>
<accession>A0A0C9UXY6</accession>
<evidence type="ECO:0000313" key="2">
    <source>
        <dbReference type="EMBL" id="KIJ57904.1"/>
    </source>
</evidence>
<proteinExistence type="predicted"/>
<feature type="transmembrane region" description="Helical" evidence="1">
    <location>
        <begin position="88"/>
        <end position="107"/>
    </location>
</feature>
<keyword evidence="1" id="KW-0472">Membrane</keyword>
<sequence>MNGFRTGRGKPIIQGGVTKSMNKLHSINELLLSSTQGKMLKFSYLKVFDCVVRSWLIWPSFLLSAFLLLSVLLLLLVLLLLSTFLLSTLLIPLFLLSALLLIPPILLSPLLL</sequence>
<keyword evidence="1" id="KW-1133">Transmembrane helix</keyword>
<evidence type="ECO:0000313" key="3">
    <source>
        <dbReference type="Proteomes" id="UP000053820"/>
    </source>
</evidence>
<keyword evidence="3" id="KW-1185">Reference proteome</keyword>
<dbReference type="EMBL" id="KN840057">
    <property type="protein sequence ID" value="KIJ57904.1"/>
    <property type="molecule type" value="Genomic_DNA"/>
</dbReference>
<evidence type="ECO:0000256" key="1">
    <source>
        <dbReference type="SAM" id="Phobius"/>
    </source>
</evidence>
<feature type="transmembrane region" description="Helical" evidence="1">
    <location>
        <begin position="55"/>
        <end position="81"/>
    </location>
</feature>
<keyword evidence="1" id="KW-0812">Transmembrane</keyword>